<evidence type="ECO:0000259" key="2">
    <source>
        <dbReference type="PROSITE" id="PS50846"/>
    </source>
</evidence>
<accession>A0ABX2CSY3</accession>
<organism evidence="3 4">
    <name type="scientific">Microcoleus asticus IPMA8</name>
    <dbReference type="NCBI Taxonomy" id="2563858"/>
    <lineage>
        <taxon>Bacteria</taxon>
        <taxon>Bacillati</taxon>
        <taxon>Cyanobacteriota</taxon>
        <taxon>Cyanophyceae</taxon>
        <taxon>Oscillatoriophycideae</taxon>
        <taxon>Oscillatoriales</taxon>
        <taxon>Microcoleaceae</taxon>
        <taxon>Microcoleus</taxon>
        <taxon>Microcoleus asticus</taxon>
    </lineage>
</organism>
<dbReference type="Gene3D" id="3.30.70.100">
    <property type="match status" value="1"/>
</dbReference>
<dbReference type="PROSITE" id="PS01047">
    <property type="entry name" value="HMA_1"/>
    <property type="match status" value="1"/>
</dbReference>
<dbReference type="PROSITE" id="PS50846">
    <property type="entry name" value="HMA_2"/>
    <property type="match status" value="1"/>
</dbReference>
<keyword evidence="1" id="KW-0479">Metal-binding</keyword>
<dbReference type="EMBL" id="SRRZ01000013">
    <property type="protein sequence ID" value="NQE33336.1"/>
    <property type="molecule type" value="Genomic_DNA"/>
</dbReference>
<protein>
    <submittedName>
        <fullName evidence="3">Mercuric transport protein periplasmic component</fullName>
    </submittedName>
</protein>
<comment type="caution">
    <text evidence="3">The sequence shown here is derived from an EMBL/GenBank/DDBJ whole genome shotgun (WGS) entry which is preliminary data.</text>
</comment>
<dbReference type="Pfam" id="PF00403">
    <property type="entry name" value="HMA"/>
    <property type="match status" value="1"/>
</dbReference>
<evidence type="ECO:0000256" key="1">
    <source>
        <dbReference type="ARBA" id="ARBA00022723"/>
    </source>
</evidence>
<dbReference type="SUPFAM" id="SSF55008">
    <property type="entry name" value="HMA, heavy metal-associated domain"/>
    <property type="match status" value="1"/>
</dbReference>
<dbReference type="Proteomes" id="UP000702425">
    <property type="component" value="Unassembled WGS sequence"/>
</dbReference>
<evidence type="ECO:0000313" key="4">
    <source>
        <dbReference type="Proteomes" id="UP000702425"/>
    </source>
</evidence>
<dbReference type="CDD" id="cd00371">
    <property type="entry name" value="HMA"/>
    <property type="match status" value="1"/>
</dbReference>
<dbReference type="InterPro" id="IPR036163">
    <property type="entry name" value="HMA_dom_sf"/>
</dbReference>
<dbReference type="InterPro" id="IPR006121">
    <property type="entry name" value="HMA_dom"/>
</dbReference>
<proteinExistence type="predicted"/>
<keyword evidence="4" id="KW-1185">Reference proteome</keyword>
<name>A0ABX2CSY3_9CYAN</name>
<reference evidence="3 4" key="1">
    <citation type="journal article" date="2020" name="Sci. Rep.">
        <title>A novel cyanobacterial geosmin producer, revising GeoA distribution and dispersion patterns in Bacteria.</title>
        <authorList>
            <person name="Churro C."/>
            <person name="Semedo-Aguiar A.P."/>
            <person name="Silva A.D."/>
            <person name="Pereira-Leal J.B."/>
            <person name="Leite R.B."/>
        </authorList>
    </citation>
    <scope>NUCLEOTIDE SEQUENCE [LARGE SCALE GENOMIC DNA]</scope>
    <source>
        <strain evidence="3 4">IPMA8</strain>
    </source>
</reference>
<evidence type="ECO:0000313" key="3">
    <source>
        <dbReference type="EMBL" id="NQE33336.1"/>
    </source>
</evidence>
<dbReference type="InterPro" id="IPR017969">
    <property type="entry name" value="Heavy-metal-associated_CS"/>
</dbReference>
<dbReference type="RefSeq" id="WP_172186016.1">
    <property type="nucleotide sequence ID" value="NZ_CAWPPK010000035.1"/>
</dbReference>
<gene>
    <name evidence="3" type="primary">merP</name>
    <name evidence="3" type="ORF">E5S67_01055</name>
</gene>
<sequence>MTLQLKVPKMACSACATTIAKAVQDIDSASTVEADLKTKLVTIQTAKPESEVRKAIASAGYPASQF</sequence>
<feature type="domain" description="HMA" evidence="2">
    <location>
        <begin position="1"/>
        <end position="64"/>
    </location>
</feature>